<evidence type="ECO:0000313" key="1">
    <source>
        <dbReference type="EMBL" id="SDX11093.1"/>
    </source>
</evidence>
<sequence length="359" mass="40379">MKRRYSMPLWIALALVLLLLVAHLALPYVVRDYLNGKLADMGEYRGQIADVDLAWWRGAYRINGLVIEKASGDVPVPLLEAPLIDLSVSWHSLWYDHAVVAQVIFQSPKLNFVDSEDPKQDQTGEGVDWRDQLEQLLPITLNEVRVVDGRLAFRNFQSQPPVDVFASEVDASVYNLTNTASADGKRVATFKGHAALFGQAPLEASASFDPFTNFEDFQLRLRMTDLELKRLNDFSRAYGKFDFAAGTGDLVIEAEAQNAQLSGYIKPLLRDVDVFNWKQDVENREKGFFQGLWEAVVGGGQTVLKNQSKDQFATRIELSGSMKGDSHVNPFQAFVAILRNAFVQAFTPRFERALSEDRE</sequence>
<evidence type="ECO:0008006" key="3">
    <source>
        <dbReference type="Google" id="ProtNLM"/>
    </source>
</evidence>
<dbReference type="EMBL" id="FNNU01000003">
    <property type="protein sequence ID" value="SDX11093.1"/>
    <property type="molecule type" value="Genomic_DNA"/>
</dbReference>
<dbReference type="Proteomes" id="UP000243778">
    <property type="component" value="Unassembled WGS sequence"/>
</dbReference>
<dbReference type="AlphaFoldDB" id="A0A1H2Z0Y9"/>
<dbReference type="PANTHER" id="PTHR30441">
    <property type="entry name" value="DUF748 DOMAIN-CONTAINING PROTEIN"/>
    <property type="match status" value="1"/>
</dbReference>
<dbReference type="PANTHER" id="PTHR30441:SF4">
    <property type="entry name" value="PROTEIN ASMA"/>
    <property type="match status" value="1"/>
</dbReference>
<evidence type="ECO:0000313" key="2">
    <source>
        <dbReference type="Proteomes" id="UP000243778"/>
    </source>
</evidence>
<protein>
    <recommendedName>
        <fullName evidence="3">DUF748 domain-containing protein</fullName>
    </recommendedName>
</protein>
<proteinExistence type="predicted"/>
<gene>
    <name evidence="1" type="ORF">SAMN05216287_2130</name>
</gene>
<organism evidence="1 2">
    <name type="scientific">Pseudomonas kuykendallii</name>
    <dbReference type="NCBI Taxonomy" id="1007099"/>
    <lineage>
        <taxon>Bacteria</taxon>
        <taxon>Pseudomonadati</taxon>
        <taxon>Pseudomonadota</taxon>
        <taxon>Gammaproteobacteria</taxon>
        <taxon>Pseudomonadales</taxon>
        <taxon>Pseudomonadaceae</taxon>
        <taxon>Pseudomonas</taxon>
    </lineage>
</organism>
<dbReference type="OrthoDB" id="9771783at2"/>
<reference evidence="2" key="1">
    <citation type="submission" date="2016-10" db="EMBL/GenBank/DDBJ databases">
        <authorList>
            <person name="Varghese N."/>
            <person name="Submissions S."/>
        </authorList>
    </citation>
    <scope>NUCLEOTIDE SEQUENCE [LARGE SCALE GENOMIC DNA]</scope>
    <source>
        <strain evidence="2">NRRL B-59562</strain>
    </source>
</reference>
<dbReference type="InterPro" id="IPR052894">
    <property type="entry name" value="AsmA-related"/>
</dbReference>
<dbReference type="RefSeq" id="WP_090227670.1">
    <property type="nucleotide sequence ID" value="NZ_DALYZG010000032.1"/>
</dbReference>
<accession>A0A1H2Z0Y9</accession>
<name>A0A1H2Z0Y9_9PSED</name>
<dbReference type="GO" id="GO:0005886">
    <property type="term" value="C:plasma membrane"/>
    <property type="evidence" value="ECO:0007669"/>
    <property type="project" value="TreeGrafter"/>
</dbReference>
<dbReference type="GO" id="GO:0090313">
    <property type="term" value="P:regulation of protein targeting to membrane"/>
    <property type="evidence" value="ECO:0007669"/>
    <property type="project" value="TreeGrafter"/>
</dbReference>
<keyword evidence="2" id="KW-1185">Reference proteome</keyword>
<dbReference type="STRING" id="1007099.SAMN05216287_2130"/>